<dbReference type="PANTHER" id="PTHR31326">
    <property type="entry name" value="PROTEIN CLT2, CHLOROPLASTIC"/>
    <property type="match status" value="1"/>
</dbReference>
<feature type="transmembrane region" description="Helical" evidence="7">
    <location>
        <begin position="245"/>
        <end position="263"/>
    </location>
</feature>
<sequence>MLSYGACQGRISTLQACSSAARTPSVTRHGVQVITVRPFKSQHPLLHRRIALPSRHCGLCRATSPGEATEKEALVKRDTEHVDQLTSNTEDEHNYANGKENGVAEATADAPAQPANQNLYIAASVAAVFILGIGNRVLYKLALVPLSDYSFFLAQLQTFGYLAVYFSVLAYRFRAGKITSSMIGVAGSKKKLLFLIGGVEAVSSVLGFYGASQLPGVVLPLLGQTVLFWQVFFALTLLKKRLSTVQMLGVALVVLGVSAAAWPSNGSSPLANVNLMFAAIYCASMIFPALDSILKERLFREAKETLKGKDLDLFVVNSFGSLAQSACILLLLPLLAPLRGIPLSGLPGYLAEGWSVFWGLAGGATGAPMLPLLYIGANLAFNIAALNLVRSAGNVITSLVMASIVPFTIYAFTFDLPFLPLNPPLGLPFLLGTVVMVAGLALYNGPQWIGPVRGMISNWLNTEEA</sequence>
<comment type="subcellular location">
    <subcellularLocation>
        <location evidence="1">Membrane</location>
        <topology evidence="1">Multi-pass membrane protein</topology>
    </subcellularLocation>
</comment>
<keyword evidence="5 7" id="KW-1133">Transmembrane helix</keyword>
<dbReference type="InterPro" id="IPR037185">
    <property type="entry name" value="EmrE-like"/>
</dbReference>
<feature type="transmembrane region" description="Helical" evidence="7">
    <location>
        <begin position="425"/>
        <end position="443"/>
    </location>
</feature>
<evidence type="ECO:0000313" key="8">
    <source>
        <dbReference type="EMBL" id="JAT69976.1"/>
    </source>
</evidence>
<feature type="transmembrane region" description="Helical" evidence="7">
    <location>
        <begin position="151"/>
        <end position="171"/>
    </location>
</feature>
<keyword evidence="6 7" id="KW-0472">Membrane</keyword>
<feature type="transmembrane region" description="Helical" evidence="7">
    <location>
        <begin position="192"/>
        <end position="211"/>
    </location>
</feature>
<evidence type="ECO:0000256" key="4">
    <source>
        <dbReference type="ARBA" id="ARBA00022692"/>
    </source>
</evidence>
<protein>
    <recommendedName>
        <fullName evidence="9">Crt-like protein 1</fullName>
    </recommendedName>
</protein>
<evidence type="ECO:0000256" key="1">
    <source>
        <dbReference type="ARBA" id="ARBA00004141"/>
    </source>
</evidence>
<proteinExistence type="inferred from homology"/>
<organism evidence="8">
    <name type="scientific">Auxenochlorella protothecoides</name>
    <name type="common">Green microalga</name>
    <name type="synonym">Chlorella protothecoides</name>
    <dbReference type="NCBI Taxonomy" id="3075"/>
    <lineage>
        <taxon>Eukaryota</taxon>
        <taxon>Viridiplantae</taxon>
        <taxon>Chlorophyta</taxon>
        <taxon>core chlorophytes</taxon>
        <taxon>Trebouxiophyceae</taxon>
        <taxon>Chlorellales</taxon>
        <taxon>Chlorellaceae</taxon>
        <taxon>Auxenochlorella</taxon>
    </lineage>
</organism>
<keyword evidence="3" id="KW-0813">Transport</keyword>
<evidence type="ECO:0000256" key="2">
    <source>
        <dbReference type="ARBA" id="ARBA00006690"/>
    </source>
</evidence>
<feature type="transmembrane region" description="Helical" evidence="7">
    <location>
        <begin position="275"/>
        <end position="294"/>
    </location>
</feature>
<accession>A0A1D1ZSP1</accession>
<evidence type="ECO:0000256" key="5">
    <source>
        <dbReference type="ARBA" id="ARBA00022989"/>
    </source>
</evidence>
<feature type="transmembrane region" description="Helical" evidence="7">
    <location>
        <begin position="393"/>
        <end position="413"/>
    </location>
</feature>
<dbReference type="EMBL" id="GDKF01008646">
    <property type="protein sequence ID" value="JAT69976.1"/>
    <property type="molecule type" value="Transcribed_RNA"/>
</dbReference>
<evidence type="ECO:0008006" key="9">
    <source>
        <dbReference type="Google" id="ProtNLM"/>
    </source>
</evidence>
<reference evidence="8" key="1">
    <citation type="submission" date="2015-08" db="EMBL/GenBank/DDBJ databases">
        <authorList>
            <person name="Babu N.S."/>
            <person name="Beckwith C.J."/>
            <person name="Beseler K.G."/>
            <person name="Brison A."/>
            <person name="Carone J.V."/>
            <person name="Caskin T.P."/>
            <person name="Diamond M."/>
            <person name="Durham M.E."/>
            <person name="Foxe J.M."/>
            <person name="Go M."/>
            <person name="Henderson B.A."/>
            <person name="Jones I.B."/>
            <person name="McGettigan J.A."/>
            <person name="Micheletti S.J."/>
            <person name="Nasrallah M.E."/>
            <person name="Ortiz D."/>
            <person name="Piller C.R."/>
            <person name="Privatt S.R."/>
            <person name="Schneider S.L."/>
            <person name="Sharp S."/>
            <person name="Smith T.C."/>
            <person name="Stanton J.D."/>
            <person name="Ullery H.E."/>
            <person name="Wilson R.J."/>
            <person name="Serrano M.G."/>
            <person name="Buck G."/>
            <person name="Lee V."/>
            <person name="Wang Y."/>
            <person name="Carvalho R."/>
            <person name="Voegtly L."/>
            <person name="Shi R."/>
            <person name="Duckworth R."/>
            <person name="Johnson A."/>
            <person name="Loviza R."/>
            <person name="Walstead R."/>
            <person name="Shah Z."/>
            <person name="Kiflezghi M."/>
            <person name="Wade K."/>
            <person name="Ball S.L."/>
            <person name="Bradley K.W."/>
            <person name="Asai D.J."/>
            <person name="Bowman C.A."/>
            <person name="Russell D.A."/>
            <person name="Pope W.H."/>
            <person name="Jacobs-Sera D."/>
            <person name="Hendrix R.W."/>
            <person name="Hatfull G.F."/>
        </authorList>
    </citation>
    <scope>NUCLEOTIDE SEQUENCE</scope>
</reference>
<dbReference type="SUPFAM" id="SSF103481">
    <property type="entry name" value="Multidrug resistance efflux transporter EmrE"/>
    <property type="match status" value="1"/>
</dbReference>
<dbReference type="PANTHER" id="PTHR31326:SF1">
    <property type="entry name" value="PROTEIN CLT2, CHLOROPLASTIC"/>
    <property type="match status" value="1"/>
</dbReference>
<feature type="transmembrane region" description="Helical" evidence="7">
    <location>
        <begin position="314"/>
        <end position="336"/>
    </location>
</feature>
<comment type="similarity">
    <text evidence="2">Belongs to the CRT-like transporter family.</text>
</comment>
<feature type="transmembrane region" description="Helical" evidence="7">
    <location>
        <begin position="217"/>
        <end position="238"/>
    </location>
</feature>
<evidence type="ECO:0000256" key="6">
    <source>
        <dbReference type="ARBA" id="ARBA00023136"/>
    </source>
</evidence>
<dbReference type="Pfam" id="PF08627">
    <property type="entry name" value="CRT-like"/>
    <property type="match status" value="1"/>
</dbReference>
<gene>
    <name evidence="8" type="ORF">g.19278</name>
</gene>
<evidence type="ECO:0000256" key="3">
    <source>
        <dbReference type="ARBA" id="ARBA00022448"/>
    </source>
</evidence>
<dbReference type="GO" id="GO:0016020">
    <property type="term" value="C:membrane"/>
    <property type="evidence" value="ECO:0007669"/>
    <property type="project" value="UniProtKB-SubCell"/>
</dbReference>
<evidence type="ECO:0000256" key="7">
    <source>
        <dbReference type="SAM" id="Phobius"/>
    </source>
</evidence>
<feature type="transmembrane region" description="Helical" evidence="7">
    <location>
        <begin position="356"/>
        <end position="381"/>
    </location>
</feature>
<feature type="transmembrane region" description="Helical" evidence="7">
    <location>
        <begin position="119"/>
        <end position="139"/>
    </location>
</feature>
<name>A0A1D1ZSP1_AUXPR</name>
<dbReference type="AlphaFoldDB" id="A0A1D1ZSP1"/>
<keyword evidence="4 7" id="KW-0812">Transmembrane</keyword>
<dbReference type="InterPro" id="IPR013936">
    <property type="entry name" value="CRT-like"/>
</dbReference>